<protein>
    <recommendedName>
        <fullName evidence="3">Sel1 repeat family protein</fullName>
    </recommendedName>
</protein>
<keyword evidence="2" id="KW-1185">Reference proteome</keyword>
<proteinExistence type="predicted"/>
<name>A0A380T8S3_9PSED</name>
<dbReference type="EMBL" id="UIDD01000012">
    <property type="protein sequence ID" value="SUQ65896.1"/>
    <property type="molecule type" value="Genomic_DNA"/>
</dbReference>
<dbReference type="Pfam" id="PF08238">
    <property type="entry name" value="Sel1"/>
    <property type="match status" value="4"/>
</dbReference>
<gene>
    <name evidence="1" type="ORF">CCOS864_05374</name>
</gene>
<dbReference type="InterPro" id="IPR006597">
    <property type="entry name" value="Sel1-like"/>
</dbReference>
<dbReference type="Proteomes" id="UP000255177">
    <property type="component" value="Unassembled WGS sequence"/>
</dbReference>
<dbReference type="RefSeq" id="WP_115089488.1">
    <property type="nucleotide sequence ID" value="NZ_CBCSFG010000007.1"/>
</dbReference>
<organism evidence="1 2">
    <name type="scientific">Pseudomonas wadenswilerensis</name>
    <dbReference type="NCBI Taxonomy" id="1785161"/>
    <lineage>
        <taxon>Bacteria</taxon>
        <taxon>Pseudomonadati</taxon>
        <taxon>Pseudomonadota</taxon>
        <taxon>Gammaproteobacteria</taxon>
        <taxon>Pseudomonadales</taxon>
        <taxon>Pseudomonadaceae</taxon>
        <taxon>Pseudomonas</taxon>
    </lineage>
</organism>
<accession>A0A380T8S3</accession>
<sequence>MSAASNIYPLLERLLPERIIPAPGRPGRLQRLYAGVGMPSQRAALGESFSLISRLDEASDLQAEYEDLRAQALEGNVGALNDLGWIWLNGKYWRADPTLAGHLLRMAALQGSAAAWFNLGQQHYFGKGVEVAYASAAEYYQQAFERGLEHAAAALGDLYEEEICDSDTQEWQVDLQQAYHWFLRGAQRGEARCRFEVGYRLLHGLSVNVDSKAAVYWLELAAVAGVMQAAEELALHFSETNNALRYLFWREQAISLGSKLALNMKLDDQLQP</sequence>
<dbReference type="SMART" id="SM00671">
    <property type="entry name" value="SEL1"/>
    <property type="match status" value="4"/>
</dbReference>
<dbReference type="InterPro" id="IPR050767">
    <property type="entry name" value="Sel1_AlgK"/>
</dbReference>
<dbReference type="PANTHER" id="PTHR11102:SF160">
    <property type="entry name" value="ERAD-ASSOCIATED E3 UBIQUITIN-PROTEIN LIGASE COMPONENT HRD3"/>
    <property type="match status" value="1"/>
</dbReference>
<dbReference type="InterPro" id="IPR011990">
    <property type="entry name" value="TPR-like_helical_dom_sf"/>
</dbReference>
<dbReference type="AlphaFoldDB" id="A0A380T8S3"/>
<reference evidence="2" key="1">
    <citation type="submission" date="2018-07" db="EMBL/GenBank/DDBJ databases">
        <authorList>
            <person name="Blom J."/>
        </authorList>
    </citation>
    <scope>NUCLEOTIDE SEQUENCE [LARGE SCALE GENOMIC DNA]</scope>
    <source>
        <strain evidence="2">CCOS 864</strain>
    </source>
</reference>
<evidence type="ECO:0008006" key="3">
    <source>
        <dbReference type="Google" id="ProtNLM"/>
    </source>
</evidence>
<dbReference type="Gene3D" id="1.25.40.10">
    <property type="entry name" value="Tetratricopeptide repeat domain"/>
    <property type="match status" value="1"/>
</dbReference>
<dbReference type="PANTHER" id="PTHR11102">
    <property type="entry name" value="SEL-1-LIKE PROTEIN"/>
    <property type="match status" value="1"/>
</dbReference>
<evidence type="ECO:0000313" key="1">
    <source>
        <dbReference type="EMBL" id="SUQ65896.1"/>
    </source>
</evidence>
<evidence type="ECO:0000313" key="2">
    <source>
        <dbReference type="Proteomes" id="UP000255177"/>
    </source>
</evidence>
<dbReference type="SUPFAM" id="SSF81901">
    <property type="entry name" value="HCP-like"/>
    <property type="match status" value="2"/>
</dbReference>